<evidence type="ECO:0000256" key="6">
    <source>
        <dbReference type="ARBA" id="ARBA00023136"/>
    </source>
</evidence>
<reference evidence="8" key="1">
    <citation type="submission" date="2019-11" db="EMBL/GenBank/DDBJ databases">
        <authorList>
            <person name="Feng L."/>
        </authorList>
    </citation>
    <scope>NUCLEOTIDE SEQUENCE</scope>
    <source>
        <strain evidence="8">CbolteaeLFYP116</strain>
    </source>
</reference>
<feature type="transmembrane region" description="Helical" evidence="7">
    <location>
        <begin position="272"/>
        <end position="291"/>
    </location>
</feature>
<dbReference type="AlphaFoldDB" id="A0A6N2S9V4"/>
<organism evidence="8">
    <name type="scientific">Enterocloster bolteae</name>
    <dbReference type="NCBI Taxonomy" id="208479"/>
    <lineage>
        <taxon>Bacteria</taxon>
        <taxon>Bacillati</taxon>
        <taxon>Bacillota</taxon>
        <taxon>Clostridia</taxon>
        <taxon>Lachnospirales</taxon>
        <taxon>Lachnospiraceae</taxon>
        <taxon>Enterocloster</taxon>
    </lineage>
</organism>
<feature type="transmembrane region" description="Helical" evidence="7">
    <location>
        <begin position="152"/>
        <end position="172"/>
    </location>
</feature>
<feature type="transmembrane region" description="Helical" evidence="7">
    <location>
        <begin position="21"/>
        <end position="45"/>
    </location>
</feature>
<keyword evidence="6 7" id="KW-0472">Membrane</keyword>
<comment type="subcellular location">
    <subcellularLocation>
        <location evidence="1 7">Cell membrane</location>
        <topology evidence="1 7">Multi-pass membrane protein</topology>
    </subcellularLocation>
</comment>
<dbReference type="RefSeq" id="WP_002575189.1">
    <property type="nucleotide sequence ID" value="NZ_CATZOE010000003.1"/>
</dbReference>
<dbReference type="SUPFAM" id="SSF161098">
    <property type="entry name" value="MetI-like"/>
    <property type="match status" value="1"/>
</dbReference>
<protein>
    <submittedName>
        <fullName evidence="8">Inner membrane ABC transporter permease protein YcjO</fullName>
    </submittedName>
</protein>
<comment type="similarity">
    <text evidence="7">Belongs to the binding-protein-dependent transport system permease family.</text>
</comment>
<dbReference type="GO" id="GO:0005886">
    <property type="term" value="C:plasma membrane"/>
    <property type="evidence" value="ECO:0007669"/>
    <property type="project" value="UniProtKB-SubCell"/>
</dbReference>
<keyword evidence="4 7" id="KW-0812">Transmembrane</keyword>
<accession>A0A6N2S9V4</accession>
<dbReference type="PROSITE" id="PS50928">
    <property type="entry name" value="ABC_TM1"/>
    <property type="match status" value="1"/>
</dbReference>
<keyword evidence="3" id="KW-1003">Cell membrane</keyword>
<feature type="transmembrane region" description="Helical" evidence="7">
    <location>
        <begin position="211"/>
        <end position="230"/>
    </location>
</feature>
<name>A0A6N2S9V4_9FIRM</name>
<keyword evidence="5 7" id="KW-1133">Transmembrane helix</keyword>
<dbReference type="PANTHER" id="PTHR43005:SF1">
    <property type="entry name" value="SPERMIDINE_PUTRESCINE TRANSPORT SYSTEM PERMEASE PROTEIN"/>
    <property type="match status" value="1"/>
</dbReference>
<dbReference type="Gene3D" id="1.10.3720.10">
    <property type="entry name" value="MetI-like"/>
    <property type="match status" value="1"/>
</dbReference>
<evidence type="ECO:0000256" key="4">
    <source>
        <dbReference type="ARBA" id="ARBA00022692"/>
    </source>
</evidence>
<evidence type="ECO:0000256" key="2">
    <source>
        <dbReference type="ARBA" id="ARBA00022448"/>
    </source>
</evidence>
<proteinExistence type="inferred from homology"/>
<dbReference type="InterPro" id="IPR035906">
    <property type="entry name" value="MetI-like_sf"/>
</dbReference>
<sequence>MSGNRKKKNRTSTQGTLLYMPAILIIFGIVVYPMLYALVMSFTGYSVRKPVMNFVGMTNYIKILQDASFWQAVGRSLIFTFGSLIPQVVLGLAIAILLNHPDLRFKGLFRGLVIMPWLVPTVAVAMIFRWMFHDIYGIMNYILMDLHVLKEPVAWIANEHTAMFILILANVWRGVPMLITMFLAGLQGIPSDLYEAGQIDGANGWKRFSKITLPLLMPVVMVSGILRFIWTFNFYDLPWVMTGGGPAEATQTTPIYAYRRAFSSYRMGEGSAITMILFVILIIFAAIYFILKKRQDKLYG</sequence>
<keyword evidence="2 7" id="KW-0813">Transport</keyword>
<evidence type="ECO:0000313" key="8">
    <source>
        <dbReference type="EMBL" id="VYS88220.1"/>
    </source>
</evidence>
<dbReference type="EMBL" id="CACRTF010000009">
    <property type="protein sequence ID" value="VYS88220.1"/>
    <property type="molecule type" value="Genomic_DNA"/>
</dbReference>
<evidence type="ECO:0000256" key="3">
    <source>
        <dbReference type="ARBA" id="ARBA00022475"/>
    </source>
</evidence>
<dbReference type="Pfam" id="PF00528">
    <property type="entry name" value="BPD_transp_1"/>
    <property type="match status" value="1"/>
</dbReference>
<evidence type="ECO:0000256" key="7">
    <source>
        <dbReference type="RuleBase" id="RU363032"/>
    </source>
</evidence>
<dbReference type="InterPro" id="IPR000515">
    <property type="entry name" value="MetI-like"/>
</dbReference>
<dbReference type="CDD" id="cd06261">
    <property type="entry name" value="TM_PBP2"/>
    <property type="match status" value="1"/>
</dbReference>
<feature type="transmembrane region" description="Helical" evidence="7">
    <location>
        <begin position="77"/>
        <end position="99"/>
    </location>
</feature>
<dbReference type="GeneID" id="23112987"/>
<feature type="transmembrane region" description="Helical" evidence="7">
    <location>
        <begin position="111"/>
        <end position="132"/>
    </location>
</feature>
<dbReference type="GO" id="GO:0055085">
    <property type="term" value="P:transmembrane transport"/>
    <property type="evidence" value="ECO:0007669"/>
    <property type="project" value="InterPro"/>
</dbReference>
<dbReference type="PANTHER" id="PTHR43005">
    <property type="entry name" value="BLR7065 PROTEIN"/>
    <property type="match status" value="1"/>
</dbReference>
<evidence type="ECO:0000256" key="1">
    <source>
        <dbReference type="ARBA" id="ARBA00004651"/>
    </source>
</evidence>
<evidence type="ECO:0000256" key="5">
    <source>
        <dbReference type="ARBA" id="ARBA00022989"/>
    </source>
</evidence>
<gene>
    <name evidence="8" type="primary">ycjO_1</name>
    <name evidence="8" type="ORF">CBLFYP116_01016</name>
</gene>